<reference evidence="2" key="1">
    <citation type="submission" date="2021-06" db="EMBL/GenBank/DDBJ databases">
        <title>Parelaphostrongylus tenuis whole genome reference sequence.</title>
        <authorList>
            <person name="Garwood T.J."/>
            <person name="Larsen P.A."/>
            <person name="Fountain-Jones N.M."/>
            <person name="Garbe J.R."/>
            <person name="Macchietto M.G."/>
            <person name="Kania S.A."/>
            <person name="Gerhold R.W."/>
            <person name="Richards J.E."/>
            <person name="Wolf T.M."/>
        </authorList>
    </citation>
    <scope>NUCLEOTIDE SEQUENCE</scope>
    <source>
        <strain evidence="2">MNPRO001-30</strain>
        <tissue evidence="2">Meninges</tissue>
    </source>
</reference>
<feature type="region of interest" description="Disordered" evidence="1">
    <location>
        <begin position="20"/>
        <end position="42"/>
    </location>
</feature>
<organism evidence="2 3">
    <name type="scientific">Parelaphostrongylus tenuis</name>
    <name type="common">Meningeal worm</name>
    <dbReference type="NCBI Taxonomy" id="148309"/>
    <lineage>
        <taxon>Eukaryota</taxon>
        <taxon>Metazoa</taxon>
        <taxon>Ecdysozoa</taxon>
        <taxon>Nematoda</taxon>
        <taxon>Chromadorea</taxon>
        <taxon>Rhabditida</taxon>
        <taxon>Rhabditina</taxon>
        <taxon>Rhabditomorpha</taxon>
        <taxon>Strongyloidea</taxon>
        <taxon>Metastrongylidae</taxon>
        <taxon>Parelaphostrongylus</taxon>
    </lineage>
</organism>
<keyword evidence="3" id="KW-1185">Reference proteome</keyword>
<dbReference type="AlphaFoldDB" id="A0AAD5QRB9"/>
<evidence type="ECO:0000256" key="1">
    <source>
        <dbReference type="SAM" id="MobiDB-lite"/>
    </source>
</evidence>
<dbReference type="EMBL" id="JAHQIW010003433">
    <property type="protein sequence ID" value="KAJ1358704.1"/>
    <property type="molecule type" value="Genomic_DNA"/>
</dbReference>
<comment type="caution">
    <text evidence="2">The sequence shown here is derived from an EMBL/GenBank/DDBJ whole genome shotgun (WGS) entry which is preliminary data.</text>
</comment>
<name>A0AAD5QRB9_PARTN</name>
<gene>
    <name evidence="2" type="ORF">KIN20_017194</name>
</gene>
<proteinExistence type="predicted"/>
<accession>A0AAD5QRB9</accession>
<sequence length="127" mass="14309">MLRIARELSESDSGVFAILEDVGGDSDAADKPQRRRRSIGVQTEISCNDAPLSTDVSIRIRLDDQQQQPSSAKIRTEEITKMRELIAKNIVERQALDKKHNELYSRLEEILNVSDPDDDSKSSDLPE</sequence>
<evidence type="ECO:0000313" key="3">
    <source>
        <dbReference type="Proteomes" id="UP001196413"/>
    </source>
</evidence>
<evidence type="ECO:0000313" key="2">
    <source>
        <dbReference type="EMBL" id="KAJ1358704.1"/>
    </source>
</evidence>
<dbReference type="Proteomes" id="UP001196413">
    <property type="component" value="Unassembled WGS sequence"/>
</dbReference>
<protein>
    <submittedName>
        <fullName evidence="2">Uncharacterized protein</fullName>
    </submittedName>
</protein>